<protein>
    <submittedName>
        <fullName evidence="1">Uncharacterized protein</fullName>
    </submittedName>
</protein>
<evidence type="ECO:0000313" key="1">
    <source>
        <dbReference type="EMBL" id="KAJ9101490.1"/>
    </source>
</evidence>
<accession>A0ACC2VRH3</accession>
<sequence>MSFQLYLRPVPRTLVLVAATTALVFRRPDKPDARAEIELVPVDSVDLAGMVRVNRGRAVGGVLGLLSIPVVSLEDNVPIRDPISAHSERPPRTPTLTAHPFLHPGTTHEIFLLVASGAIALPPLLSGTSLTPSKLLSVEFHCLSSQLWDDPSLVPASTASSSSTGLAGVFDDFELDREQDIGGAYSSSSSSAAAVAQLGHPCDGMKRYLETGTFYFATNGTWDISRGLSSWNWRTMRDGQGQADPAAVLEGYDERFVWNSNILAPLLHFRSHLSPAWRTHLDDQRMLVPLIQGFTNSIPILQPRAAQPLHLALISRLGWKRAGARFKTRGVDDQGNVANFVETETIVSTAGSCMSFVQVRGSVPLFWEQQGSQAFGHKLQITRPQAASQAAFDKHFLDLVAHYGSVHAINLLRGGESEQVLSDAYNKHLMSLVRTMADAASGDDEDAGKTTIEPEVTLTVYDFHAMVRAGGHDIVKRDFEGRIQPVKEARERFGWTLVDRSRGELVETQKGVFRTNCLDCLDRTNYVEDVISSFTTSTFITQLSTPESPVSLPMVLAAHRGLWADNGDALSRIYAGTGALNTSVTRSGGKRGWGALLSDASKSLGRAYQATFADQEKQISIDLFLGIMAGQKTVQVYDPISDAIQDQLKARLPEYSSSKKVRIFCGTWNLNGKPLSGNFGMWLFPEDSADGPSGTAAMRRITFQGVHTASRRRRIRPPAQRAVGGNGNFCLCTERAVAPHHPGRRGIAQSHSNLSERNADYKTISRELTFQKGRRIKDHELIFWCADLNYRIDLTNEEVREKIEDGDFQPLWEADQLRNVMVYKDAFEGYQEGKINFAPTYKFDTGSDIYDTSEKQRIPAWTGRRLRLLILGVEQLEQTSYDIAHVRTSDHRPVYATFKTEVHIIDHAKEDSIRAVLKKQLLKQEHGTDKGVRPPPPLPVSKKPRNHTPLEDAFLDLQGNGAEEQGGNTNPSGKSDKMGGDRGSKAGAKRE</sequence>
<name>A0ACC2VRH3_9TREE</name>
<evidence type="ECO:0000313" key="2">
    <source>
        <dbReference type="Proteomes" id="UP001241377"/>
    </source>
</evidence>
<gene>
    <name evidence="1" type="ORF">QFC19_005141</name>
</gene>
<reference evidence="1" key="1">
    <citation type="submission" date="2023-04" db="EMBL/GenBank/DDBJ databases">
        <title>Draft Genome sequencing of Naganishia species isolated from polar environments using Oxford Nanopore Technology.</title>
        <authorList>
            <person name="Leo P."/>
            <person name="Venkateswaran K."/>
        </authorList>
    </citation>
    <scope>NUCLEOTIDE SEQUENCE</scope>
    <source>
        <strain evidence="1">MNA-CCFEE 5261</strain>
    </source>
</reference>
<dbReference type="Proteomes" id="UP001241377">
    <property type="component" value="Unassembled WGS sequence"/>
</dbReference>
<dbReference type="EMBL" id="JASBWR010000057">
    <property type="protein sequence ID" value="KAJ9101490.1"/>
    <property type="molecule type" value="Genomic_DNA"/>
</dbReference>
<organism evidence="1 2">
    <name type="scientific">Naganishia cerealis</name>
    <dbReference type="NCBI Taxonomy" id="610337"/>
    <lineage>
        <taxon>Eukaryota</taxon>
        <taxon>Fungi</taxon>
        <taxon>Dikarya</taxon>
        <taxon>Basidiomycota</taxon>
        <taxon>Agaricomycotina</taxon>
        <taxon>Tremellomycetes</taxon>
        <taxon>Filobasidiales</taxon>
        <taxon>Filobasidiaceae</taxon>
        <taxon>Naganishia</taxon>
    </lineage>
</organism>
<proteinExistence type="predicted"/>
<comment type="caution">
    <text evidence="1">The sequence shown here is derived from an EMBL/GenBank/DDBJ whole genome shotgun (WGS) entry which is preliminary data.</text>
</comment>
<keyword evidence="2" id="KW-1185">Reference proteome</keyword>